<evidence type="ECO:0000256" key="9">
    <source>
        <dbReference type="ARBA" id="ARBA00023146"/>
    </source>
</evidence>
<dbReference type="Pfam" id="PF18553">
    <property type="entry name" value="PheRS_DBD3"/>
    <property type="match status" value="1"/>
</dbReference>
<dbReference type="InterPro" id="IPR040586">
    <property type="entry name" value="PheRS_DBD2"/>
</dbReference>
<evidence type="ECO:0000256" key="5">
    <source>
        <dbReference type="ARBA" id="ARBA00022741"/>
    </source>
</evidence>
<keyword evidence="7" id="KW-0460">Magnesium</keyword>
<keyword evidence="12" id="KW-0505">Motor protein</keyword>
<evidence type="ECO:0000256" key="7">
    <source>
        <dbReference type="ARBA" id="ARBA00022842"/>
    </source>
</evidence>
<feature type="binding site" evidence="12">
    <location>
        <begin position="322"/>
        <end position="329"/>
    </location>
    <ligand>
        <name>ATP</name>
        <dbReference type="ChEBI" id="CHEBI:30616"/>
    </ligand>
</feature>
<evidence type="ECO:0000256" key="10">
    <source>
        <dbReference type="ARBA" id="ARBA00023212"/>
    </source>
</evidence>
<dbReference type="InterPro" id="IPR045864">
    <property type="entry name" value="aa-tRNA-synth_II/BPL/LPL"/>
</dbReference>
<feature type="compositionally biased region" description="Polar residues" evidence="13">
    <location>
        <begin position="1"/>
        <end position="29"/>
    </location>
</feature>
<proteinExistence type="inferred from homology"/>
<dbReference type="PANTHER" id="PTHR47972">
    <property type="entry name" value="KINESIN-LIKE PROTEIN KLP-3"/>
    <property type="match status" value="1"/>
</dbReference>
<evidence type="ECO:0000256" key="13">
    <source>
        <dbReference type="SAM" id="MobiDB-lite"/>
    </source>
</evidence>
<feature type="region of interest" description="Disordered" evidence="13">
    <location>
        <begin position="633"/>
        <end position="654"/>
    </location>
</feature>
<dbReference type="PRINTS" id="PR00380">
    <property type="entry name" value="KINESINHEAVY"/>
</dbReference>
<dbReference type="Gene3D" id="3.30.1370.240">
    <property type="match status" value="1"/>
</dbReference>
<keyword evidence="4" id="KW-0479">Metal-binding</keyword>
<evidence type="ECO:0000256" key="1">
    <source>
        <dbReference type="ARBA" id="ARBA00004245"/>
    </source>
</evidence>
<gene>
    <name evidence="14" type="primary">WBGene00116829</name>
</gene>
<evidence type="ECO:0000256" key="2">
    <source>
        <dbReference type="ARBA" id="ARBA00015409"/>
    </source>
</evidence>
<dbReference type="PROSITE" id="PS50862">
    <property type="entry name" value="AA_TRNA_LIGASE_II"/>
    <property type="match status" value="1"/>
</dbReference>
<dbReference type="GO" id="GO:0005524">
    <property type="term" value="F:ATP binding"/>
    <property type="evidence" value="ECO:0007669"/>
    <property type="project" value="UniProtKB-UniRule"/>
</dbReference>
<dbReference type="InterPro" id="IPR001752">
    <property type="entry name" value="Kinesin_motor_dom"/>
</dbReference>
<evidence type="ECO:0000256" key="11">
    <source>
        <dbReference type="ARBA" id="ARBA00030612"/>
    </source>
</evidence>
<name>A0A2A6D0F1_PRIPA</name>
<dbReference type="NCBIfam" id="TIGR00468">
    <property type="entry name" value="pheS"/>
    <property type="match status" value="1"/>
</dbReference>
<dbReference type="GO" id="GO:0007018">
    <property type="term" value="P:microtubule-based movement"/>
    <property type="evidence" value="ECO:0007669"/>
    <property type="project" value="InterPro"/>
</dbReference>
<evidence type="ECO:0000313" key="14">
    <source>
        <dbReference type="EnsemblMetazoa" id="PPA27275.1"/>
    </source>
</evidence>
<dbReference type="InterPro" id="IPR004529">
    <property type="entry name" value="Phe-tRNA-synth_IIc_asu"/>
</dbReference>
<dbReference type="AlphaFoldDB" id="A0A2A6D0F1"/>
<dbReference type="Pfam" id="PF18554">
    <property type="entry name" value="PheRS_DBD2"/>
    <property type="match status" value="1"/>
</dbReference>
<dbReference type="GO" id="GO:0008017">
    <property type="term" value="F:microtubule binding"/>
    <property type="evidence" value="ECO:0007669"/>
    <property type="project" value="InterPro"/>
</dbReference>
<dbReference type="GO" id="GO:0006432">
    <property type="term" value="P:phenylalanyl-tRNA aminoacylation"/>
    <property type="evidence" value="ECO:0000318"/>
    <property type="project" value="GO_Central"/>
</dbReference>
<dbReference type="Pfam" id="PF18552">
    <property type="entry name" value="PheRS_DBD1"/>
    <property type="match status" value="1"/>
</dbReference>
<organism evidence="14 15">
    <name type="scientific">Pristionchus pacificus</name>
    <name type="common">Parasitic nematode worm</name>
    <dbReference type="NCBI Taxonomy" id="54126"/>
    <lineage>
        <taxon>Eukaryota</taxon>
        <taxon>Metazoa</taxon>
        <taxon>Ecdysozoa</taxon>
        <taxon>Nematoda</taxon>
        <taxon>Chromadorea</taxon>
        <taxon>Rhabditida</taxon>
        <taxon>Rhabditina</taxon>
        <taxon>Diplogasteromorpha</taxon>
        <taxon>Diplogasteroidea</taxon>
        <taxon>Neodiplogasteridae</taxon>
        <taxon>Pristionchus</taxon>
    </lineage>
</organism>
<dbReference type="Pfam" id="PF00225">
    <property type="entry name" value="Kinesin"/>
    <property type="match status" value="1"/>
</dbReference>
<accession>A0A2A6D0F1</accession>
<evidence type="ECO:0000256" key="4">
    <source>
        <dbReference type="ARBA" id="ARBA00022723"/>
    </source>
</evidence>
<dbReference type="SUPFAM" id="SSF55681">
    <property type="entry name" value="Class II aaRS and biotin synthetases"/>
    <property type="match status" value="1"/>
</dbReference>
<dbReference type="NCBIfam" id="NF003210">
    <property type="entry name" value="PRK04172.1"/>
    <property type="match status" value="1"/>
</dbReference>
<reference evidence="15" key="1">
    <citation type="journal article" date="2008" name="Nat. Genet.">
        <title>The Pristionchus pacificus genome provides a unique perspective on nematode lifestyle and parasitism.</title>
        <authorList>
            <person name="Dieterich C."/>
            <person name="Clifton S.W."/>
            <person name="Schuster L.N."/>
            <person name="Chinwalla A."/>
            <person name="Delehaunty K."/>
            <person name="Dinkelacker I."/>
            <person name="Fulton L."/>
            <person name="Fulton R."/>
            <person name="Godfrey J."/>
            <person name="Minx P."/>
            <person name="Mitreva M."/>
            <person name="Roeseler W."/>
            <person name="Tian H."/>
            <person name="Witte H."/>
            <person name="Yang S.P."/>
            <person name="Wilson R.K."/>
            <person name="Sommer R.J."/>
        </authorList>
    </citation>
    <scope>NUCLEOTIDE SEQUENCE [LARGE SCALE GENOMIC DNA]</scope>
    <source>
        <strain evidence="15">PS312</strain>
    </source>
</reference>
<sequence length="1118" mass="124840">MSSRIPLATSTTSNRLTPSTGTRTPSNVSREAALTRTTAAKIKRKSFGIPSAATAVKRARPLTTRPSSPTTMGPSTSANHLSGPLPSSITTGRATIAGSNTFNSRIRPPALSAPRSRIGSTSKDDEKEELKKKLEEKTNELEEKKEELKEKKEELAEEKKEKREVKENNAELKEQLTEMKTELREAKAEIKELRSDLQDEKNQHAQTKRDNEEYIRTLRKEAIDKDDQMRQLHNDVVDLRGRIRVSVRVRPLLEKEKDESTDHLSYPDETTVGIEQQKGKVMPFSFNHVYGPTYSQLRIFEGVKDLILSVLHGYNVCIISYGQTGSGKTHTMRGGEGEAAGLIPRAVTFLFENRKRLEDLDWSFQFAASFLEVYNDSCFDLLSTPPRAKREVKYMNKAFVVEGLTEEPITDANNLTSLLRKSDGNRSTAATKCNDESSRSHAIFALSVKGTNKTTGAKINCTLKLVDLAGSERAKESGVVGDRFIEMTHINTALSNLQSCIRSILSKQSHVPFRNSKLTTLLQDSLEGGSKCMVMLSLSPQLTALNETKRTLEFGKNLSHTHIGAAKKKETYVPSSIDPSIAAALTAKEVAKHQHVARWHAHIGTLVREREECFSSAPSTAFGKQLQLQFPSNEQPAPKMTASGDSSSSAPPDLPQFILDELAKGQEVSSIELASRLSIDHQKLIGAVKSLLSHEGVISTRDITEKRVELTKEGVDFVENGSAEFRTFERVAKEGGTPQTDIMKEPYGKVGISKAITAGWIAFDKSGGSVIVVRKVDSTVDTVSDQLKALKVGDEAKVDDKARTELKKRKLISEVTIKVVVLSKGPLFTTTLEKPEAELTPEMLASGSWKTTTFKKLNFEAMGVQPDSGHLHPLMKVRSEFRQIFFQMGFSEMPTNQYVESSFWNFDALFQPQQHPARDAHDTFFISEPALSTKFPAEYLEKVKTVHSKGGFGSDGYGYDWKEEEAQKNVMRTHTTAVSARQLYKLAQEGFKPTKMFSIDRVFRNETLDATHLAEFHQVEGVIADRNLSLSHVMGLFREFFRKCGIENLKFKPTYNPYTEPSMEIFAYHDGLKKWVEIGNSGIPTMIRYGIDNIRDLFGSKVKLDMIYNNPICRLDKK</sequence>
<comment type="similarity">
    <text evidence="12">Belongs to the TRAFAC class myosin-kinesin ATPase superfamily. Kinesin family.</text>
</comment>
<dbReference type="InterPro" id="IPR040724">
    <property type="entry name" value="PheRS_DBD1"/>
</dbReference>
<dbReference type="InterPro" id="IPR002319">
    <property type="entry name" value="Phenylalanyl-tRNA_Synthase"/>
</dbReference>
<dbReference type="InterPro" id="IPR027640">
    <property type="entry name" value="Kinesin-like_fam"/>
</dbReference>
<feature type="compositionally biased region" description="Low complexity" evidence="13">
    <location>
        <begin position="61"/>
        <end position="77"/>
    </location>
</feature>
<feature type="compositionally biased region" description="Basic and acidic residues" evidence="13">
    <location>
        <begin position="122"/>
        <end position="167"/>
    </location>
</feature>
<keyword evidence="6 12" id="KW-0067">ATP-binding</keyword>
<dbReference type="GO" id="GO:0005737">
    <property type="term" value="C:cytoplasm"/>
    <property type="evidence" value="ECO:0000318"/>
    <property type="project" value="GO_Central"/>
</dbReference>
<keyword evidence="15" id="KW-1185">Reference proteome</keyword>
<reference evidence="14" key="2">
    <citation type="submission" date="2022-06" db="UniProtKB">
        <authorList>
            <consortium name="EnsemblMetazoa"/>
        </authorList>
    </citation>
    <scope>IDENTIFICATION</scope>
    <source>
        <strain evidence="14">PS312</strain>
    </source>
</reference>
<dbReference type="InterPro" id="IPR036961">
    <property type="entry name" value="Kinesin_motor_dom_sf"/>
</dbReference>
<evidence type="ECO:0000256" key="6">
    <source>
        <dbReference type="ARBA" id="ARBA00022840"/>
    </source>
</evidence>
<accession>A0A8R1UIA2</accession>
<keyword evidence="10" id="KW-0963">Cytoplasm</keyword>
<keyword evidence="3" id="KW-0436">Ligase</keyword>
<dbReference type="InterPro" id="IPR036390">
    <property type="entry name" value="WH_DNA-bd_sf"/>
</dbReference>
<keyword evidence="8" id="KW-0648">Protein biosynthesis</keyword>
<evidence type="ECO:0000256" key="3">
    <source>
        <dbReference type="ARBA" id="ARBA00022598"/>
    </source>
</evidence>
<evidence type="ECO:0000313" key="15">
    <source>
        <dbReference type="Proteomes" id="UP000005239"/>
    </source>
</evidence>
<dbReference type="Gene3D" id="1.10.10.2330">
    <property type="match status" value="1"/>
</dbReference>
<dbReference type="Proteomes" id="UP000005239">
    <property type="component" value="Unassembled WGS sequence"/>
</dbReference>
<keyword evidence="5 12" id="KW-0547">Nucleotide-binding</keyword>
<keyword evidence="10" id="KW-0206">Cytoskeleton</keyword>
<dbReference type="InterPro" id="IPR027417">
    <property type="entry name" value="P-loop_NTPase"/>
</dbReference>
<dbReference type="GO" id="GO:0009328">
    <property type="term" value="C:phenylalanine-tRNA ligase complex"/>
    <property type="evidence" value="ECO:0000318"/>
    <property type="project" value="GO_Central"/>
</dbReference>
<comment type="subcellular location">
    <subcellularLocation>
        <location evidence="1">Cytoplasm</location>
        <location evidence="1">Cytoskeleton</location>
    </subcellularLocation>
</comment>
<evidence type="ECO:0000256" key="8">
    <source>
        <dbReference type="ARBA" id="ARBA00022917"/>
    </source>
</evidence>
<dbReference type="FunFam" id="3.30.930.10:FF:000306">
    <property type="entry name" value="Phenylalanyl-tRNA synthetase alpha chain, putative"/>
    <property type="match status" value="1"/>
</dbReference>
<dbReference type="SUPFAM" id="SSF52540">
    <property type="entry name" value="P-loop containing nucleoside triphosphate hydrolases"/>
    <property type="match status" value="1"/>
</dbReference>
<dbReference type="Gene3D" id="3.40.850.10">
    <property type="entry name" value="Kinesin motor domain"/>
    <property type="match status" value="1"/>
</dbReference>
<dbReference type="SMART" id="SM00129">
    <property type="entry name" value="KISc"/>
    <property type="match status" value="1"/>
</dbReference>
<dbReference type="Gene3D" id="1.10.10.2320">
    <property type="match status" value="1"/>
</dbReference>
<evidence type="ECO:0000256" key="12">
    <source>
        <dbReference type="PROSITE-ProRule" id="PRU00283"/>
    </source>
</evidence>
<dbReference type="GO" id="GO:0046872">
    <property type="term" value="F:metal ion binding"/>
    <property type="evidence" value="ECO:0007669"/>
    <property type="project" value="UniProtKB-KW"/>
</dbReference>
<dbReference type="CDD" id="cd00496">
    <property type="entry name" value="PheRS_alpha_core"/>
    <property type="match status" value="1"/>
</dbReference>
<dbReference type="InterPro" id="IPR040725">
    <property type="entry name" value="PheRS_DBD3"/>
</dbReference>
<dbReference type="PANTHER" id="PTHR47972:SF30">
    <property type="entry name" value="KINESIN MOTOR DOMAIN-CONTAINING PROTEIN"/>
    <property type="match status" value="1"/>
</dbReference>
<dbReference type="InterPro" id="IPR006195">
    <property type="entry name" value="aa-tRNA-synth_II"/>
</dbReference>
<dbReference type="Pfam" id="PF01409">
    <property type="entry name" value="tRNA-synt_2d"/>
    <property type="match status" value="1"/>
</dbReference>
<protein>
    <recommendedName>
        <fullName evidence="2">Phenylalanine--tRNA ligase alpha subunit</fullName>
    </recommendedName>
    <alternativeName>
        <fullName evidence="11">Phenylalanyl-tRNA synthetase alpha subunit</fullName>
    </alternativeName>
</protein>
<dbReference type="GO" id="GO:0000049">
    <property type="term" value="F:tRNA binding"/>
    <property type="evidence" value="ECO:0007669"/>
    <property type="project" value="InterPro"/>
</dbReference>
<feature type="region of interest" description="Disordered" evidence="13">
    <location>
        <begin position="1"/>
        <end position="167"/>
    </location>
</feature>
<feature type="compositionally biased region" description="Polar residues" evidence="13">
    <location>
        <begin position="85"/>
        <end position="104"/>
    </location>
</feature>
<dbReference type="GO" id="GO:0005856">
    <property type="term" value="C:cytoskeleton"/>
    <property type="evidence" value="ECO:0007669"/>
    <property type="project" value="UniProtKB-SubCell"/>
</dbReference>
<dbReference type="PROSITE" id="PS50067">
    <property type="entry name" value="KINESIN_MOTOR_2"/>
    <property type="match status" value="1"/>
</dbReference>
<keyword evidence="9" id="KW-0030">Aminoacyl-tRNA synthetase</keyword>
<feature type="compositionally biased region" description="Low complexity" evidence="13">
    <location>
        <begin position="642"/>
        <end position="651"/>
    </location>
</feature>
<dbReference type="GO" id="GO:0003777">
    <property type="term" value="F:microtubule motor activity"/>
    <property type="evidence" value="ECO:0007669"/>
    <property type="project" value="InterPro"/>
</dbReference>
<dbReference type="GO" id="GO:0004826">
    <property type="term" value="F:phenylalanine-tRNA ligase activity"/>
    <property type="evidence" value="ECO:0000318"/>
    <property type="project" value="GO_Central"/>
</dbReference>
<dbReference type="Gene3D" id="3.30.930.10">
    <property type="entry name" value="Bira Bifunctional Protein, Domain 2"/>
    <property type="match status" value="1"/>
</dbReference>
<dbReference type="SUPFAM" id="SSF46785">
    <property type="entry name" value="Winged helix' DNA-binding domain"/>
    <property type="match status" value="1"/>
</dbReference>
<dbReference type="EnsemblMetazoa" id="PPA27275.1">
    <property type="protein sequence ID" value="PPA27275.1"/>
    <property type="gene ID" value="WBGene00116829"/>
</dbReference>